<dbReference type="Proteomes" id="UP001345827">
    <property type="component" value="Unassembled WGS sequence"/>
</dbReference>
<keyword evidence="3" id="KW-1185">Reference proteome</keyword>
<feature type="region of interest" description="Disordered" evidence="1">
    <location>
        <begin position="404"/>
        <end position="436"/>
    </location>
</feature>
<dbReference type="EMBL" id="JAXLQG010000004">
    <property type="protein sequence ID" value="KAK5541360.1"/>
    <property type="molecule type" value="Genomic_DNA"/>
</dbReference>
<protein>
    <submittedName>
        <fullName evidence="2">Uncharacterized protein</fullName>
    </submittedName>
</protein>
<dbReference type="Pfam" id="PF12520">
    <property type="entry name" value="DUF3723"/>
    <property type="match status" value="1"/>
</dbReference>
<sequence length="533" mass="61415">MASYSNEGPPSDAALYIGIQRCRSIRDVPGENRCWAYLKPNKRKHLKQFLSQHVAIAASFNNCLSWPPLWHPTRIGVFHKIVASRCYEEVIAYIDDICLFFGTVSEAGKLEVTDTDVQALQGRCPYLSESDRQYLQKSMDEEEFLGHLDHDSKAQFFSETAKYPKTIPSFYTFFEDFKYIMLCSEVLKYILSARELPKGSTLRTCFYEIYQFSQQMVTQIGAADFVRAPTESHRDAFLWAYQQLWLCSMRLWPYLLPQKPRKDKKMEDGRFQIKIDTVIYWAQIANTCESLGFQSDRIRQLATTERSLNITDGQRYDGFVATDTASSFRIESRCGIPFGCTTDLDRNSLFINKLLIPQILPAKDITAFFVRRVLLQRLFPEATELYASCSRAYRTAVFQNSSGASREPRSVTAGMRSGSSSTRQRRSRSPRTGQTLNRERAALETYYLTIYNASDKVNTLALSQEERILRARQLQSQGYRLLTENVNHIEESSLDYFVERKLLAVNERNVDLNLFRSRMGLVVSSPDDEMDII</sequence>
<evidence type="ECO:0000313" key="2">
    <source>
        <dbReference type="EMBL" id="KAK5541360.1"/>
    </source>
</evidence>
<reference evidence="2 3" key="1">
    <citation type="submission" date="2023-06" db="EMBL/GenBank/DDBJ databases">
        <title>Black Yeasts Isolated from many extreme environments.</title>
        <authorList>
            <person name="Coleine C."/>
            <person name="Stajich J.E."/>
            <person name="Selbmann L."/>
        </authorList>
    </citation>
    <scope>NUCLEOTIDE SEQUENCE [LARGE SCALE GENOMIC DNA]</scope>
    <source>
        <strain evidence="2 3">CCFEE 5887</strain>
    </source>
</reference>
<dbReference type="AlphaFoldDB" id="A0AAV9QGM7"/>
<name>A0AAV9QGM7_9PEZI</name>
<comment type="caution">
    <text evidence="2">The sequence shown here is derived from an EMBL/GenBank/DDBJ whole genome shotgun (WGS) entry which is preliminary data.</text>
</comment>
<evidence type="ECO:0000256" key="1">
    <source>
        <dbReference type="SAM" id="MobiDB-lite"/>
    </source>
</evidence>
<proteinExistence type="predicted"/>
<organism evidence="2 3">
    <name type="scientific">Vermiconidia calcicola</name>
    <dbReference type="NCBI Taxonomy" id="1690605"/>
    <lineage>
        <taxon>Eukaryota</taxon>
        <taxon>Fungi</taxon>
        <taxon>Dikarya</taxon>
        <taxon>Ascomycota</taxon>
        <taxon>Pezizomycotina</taxon>
        <taxon>Dothideomycetes</taxon>
        <taxon>Dothideomycetidae</taxon>
        <taxon>Mycosphaerellales</taxon>
        <taxon>Extremaceae</taxon>
        <taxon>Vermiconidia</taxon>
    </lineage>
</organism>
<dbReference type="InterPro" id="IPR022198">
    <property type="entry name" value="DUF3723"/>
</dbReference>
<accession>A0AAV9QGM7</accession>
<evidence type="ECO:0000313" key="3">
    <source>
        <dbReference type="Proteomes" id="UP001345827"/>
    </source>
</evidence>
<gene>
    <name evidence="2" type="ORF">LTR25_003137</name>
</gene>